<dbReference type="PANTHER" id="PTHR30349">
    <property type="entry name" value="PHAGE INTEGRASE-RELATED"/>
    <property type="match status" value="1"/>
</dbReference>
<dbReference type="InterPro" id="IPR002104">
    <property type="entry name" value="Integrase_catalytic"/>
</dbReference>
<reference evidence="6" key="1">
    <citation type="journal article" date="2019" name="Int. J. Syst. Evol. Microbiol.">
        <title>The Global Catalogue of Microorganisms (GCM) 10K type strain sequencing project: providing services to taxonomists for standard genome sequencing and annotation.</title>
        <authorList>
            <consortium name="The Broad Institute Genomics Platform"/>
            <consortium name="The Broad Institute Genome Sequencing Center for Infectious Disease"/>
            <person name="Wu L."/>
            <person name="Ma J."/>
        </authorList>
    </citation>
    <scope>NUCLEOTIDE SEQUENCE [LARGE SCALE GENOMIC DNA]</scope>
    <source>
        <strain evidence="6">JCM 3296</strain>
    </source>
</reference>
<dbReference type="PANTHER" id="PTHR30349:SF41">
    <property type="entry name" value="INTEGRASE_RECOMBINASE PROTEIN MJ0367-RELATED"/>
    <property type="match status" value="1"/>
</dbReference>
<dbReference type="CDD" id="cd01189">
    <property type="entry name" value="INT_ICEBs1_C_like"/>
    <property type="match status" value="1"/>
</dbReference>
<dbReference type="Gene3D" id="1.10.443.10">
    <property type="entry name" value="Intergrase catalytic core"/>
    <property type="match status" value="1"/>
</dbReference>
<accession>A0ABQ2UL16</accession>
<evidence type="ECO:0000313" key="6">
    <source>
        <dbReference type="Proteomes" id="UP000649573"/>
    </source>
</evidence>
<keyword evidence="2" id="KW-0238">DNA-binding</keyword>
<dbReference type="Pfam" id="PF00589">
    <property type="entry name" value="Phage_integrase"/>
    <property type="match status" value="1"/>
</dbReference>
<dbReference type="Proteomes" id="UP000649573">
    <property type="component" value="Unassembled WGS sequence"/>
</dbReference>
<evidence type="ECO:0000256" key="2">
    <source>
        <dbReference type="ARBA" id="ARBA00023125"/>
    </source>
</evidence>
<dbReference type="EMBL" id="BMRE01000015">
    <property type="protein sequence ID" value="GGU42964.1"/>
    <property type="molecule type" value="Genomic_DNA"/>
</dbReference>
<gene>
    <name evidence="5" type="ORF">GCM10010178_39510</name>
</gene>
<evidence type="ECO:0000256" key="1">
    <source>
        <dbReference type="ARBA" id="ARBA00008857"/>
    </source>
</evidence>
<feature type="domain" description="Tyr recombinase" evidence="4">
    <location>
        <begin position="30"/>
        <end position="227"/>
    </location>
</feature>
<dbReference type="InterPro" id="IPR013762">
    <property type="entry name" value="Integrase-like_cat_sf"/>
</dbReference>
<proteinExistence type="inferred from homology"/>
<evidence type="ECO:0000313" key="5">
    <source>
        <dbReference type="EMBL" id="GGU42964.1"/>
    </source>
</evidence>
<sequence length="301" mass="33184">MELPPEVRPKPLVWTEARVARWLETGEIPGKVMVWTPEQTGTFLDFVAHHRLYAYFHLLAHSALRRGEALGQHWTDLDDDTGALAIRFQLLQIGWETEFDTPKTDSSVAIITLDRRTVLELGAHRSRQQRERHAAGDAWVDLGLRFTQPDGSPPHPADVTDLFNALVAEAGLPPIRLHDLRHGAATLALASGADIKVGSSLLRHTSITITADTYTGVLPQVAQATAEGIGRLVPRKVISYRVSQTVRRSKIIRVSGSQTMIHNDETENDDEYGKCKEAGRAESLPASLEYAARDSNPGPAD</sequence>
<evidence type="ECO:0000256" key="3">
    <source>
        <dbReference type="ARBA" id="ARBA00023172"/>
    </source>
</evidence>
<organism evidence="5 6">
    <name type="scientific">Lentzea flava</name>
    <dbReference type="NCBI Taxonomy" id="103732"/>
    <lineage>
        <taxon>Bacteria</taxon>
        <taxon>Bacillati</taxon>
        <taxon>Actinomycetota</taxon>
        <taxon>Actinomycetes</taxon>
        <taxon>Pseudonocardiales</taxon>
        <taxon>Pseudonocardiaceae</taxon>
        <taxon>Lentzea</taxon>
    </lineage>
</organism>
<name>A0ABQ2UL16_9PSEU</name>
<protein>
    <recommendedName>
        <fullName evidence="4">Tyr recombinase domain-containing protein</fullName>
    </recommendedName>
</protein>
<dbReference type="InterPro" id="IPR050090">
    <property type="entry name" value="Tyrosine_recombinase_XerCD"/>
</dbReference>
<keyword evidence="3" id="KW-0233">DNA recombination</keyword>
<evidence type="ECO:0000259" key="4">
    <source>
        <dbReference type="PROSITE" id="PS51898"/>
    </source>
</evidence>
<dbReference type="PROSITE" id="PS51898">
    <property type="entry name" value="TYR_RECOMBINASE"/>
    <property type="match status" value="1"/>
</dbReference>
<dbReference type="InterPro" id="IPR011010">
    <property type="entry name" value="DNA_brk_join_enz"/>
</dbReference>
<comment type="similarity">
    <text evidence="1">Belongs to the 'phage' integrase family.</text>
</comment>
<dbReference type="SUPFAM" id="SSF56349">
    <property type="entry name" value="DNA breaking-rejoining enzymes"/>
    <property type="match status" value="1"/>
</dbReference>
<comment type="caution">
    <text evidence="5">The sequence shown here is derived from an EMBL/GenBank/DDBJ whole genome shotgun (WGS) entry which is preliminary data.</text>
</comment>
<keyword evidence="6" id="KW-1185">Reference proteome</keyword>